<sequence>MSLLRFCLAALCAGLAASVASAAELKPDPPKNCRSCAEWNQPAEPYPLFGNTWYVGSAGLSSVLITSDQGHILIGGGLAETAPLIAANIVKLGFRLEDVKIIATSHGHYDHIGGVAALARASGARVIASPRTAEALRAGTVPADDPQAAFGAEANAFPKISKVDVVRDQETVNLGPLQLTARFTPGHTPGATSWSWRSCNAGTCRDLVYADSLNPVSDDEYRYADHPAVVKGFRASIAAVAALPCDIMIPAHPGFADLPQKLARRRAGETPDPFVDPGSCKRYAEAAAQNLDKRLATEKTAK</sequence>
<comment type="caution">
    <text evidence="3">The sequence shown here is derived from an EMBL/GenBank/DDBJ whole genome shotgun (WGS) entry which is preliminary data.</text>
</comment>
<dbReference type="NCBIfam" id="NF012229">
    <property type="entry name" value="bla_class_B_core"/>
    <property type="match status" value="1"/>
</dbReference>
<evidence type="ECO:0000313" key="3">
    <source>
        <dbReference type="EMBL" id="MCQ4167331.1"/>
    </source>
</evidence>
<keyword evidence="1" id="KW-0732">Signal</keyword>
<dbReference type="PANTHER" id="PTHR42951:SF17">
    <property type="entry name" value="METALLO-BETA-LACTAMASE DOMAIN-CONTAINING PROTEIN"/>
    <property type="match status" value="1"/>
</dbReference>
<dbReference type="Pfam" id="PF00753">
    <property type="entry name" value="Lactamase_B"/>
    <property type="match status" value="1"/>
</dbReference>
<dbReference type="EC" id="3.5.2.6" evidence="3"/>
<name>A0ABT1QYH3_9GAMM</name>
<evidence type="ECO:0000313" key="4">
    <source>
        <dbReference type="Proteomes" id="UP001165498"/>
    </source>
</evidence>
<dbReference type="Proteomes" id="UP001165498">
    <property type="component" value="Unassembled WGS sequence"/>
</dbReference>
<feature type="domain" description="Metallo-beta-lactamase" evidence="2">
    <location>
        <begin position="59"/>
        <end position="252"/>
    </location>
</feature>
<dbReference type="NCBIfam" id="NF033105">
    <property type="entry name" value="bla_subclass_B3"/>
    <property type="match status" value="1"/>
</dbReference>
<dbReference type="RefSeq" id="WP_255916517.1">
    <property type="nucleotide sequence ID" value="NZ_JANFQO010000028.1"/>
</dbReference>
<keyword evidence="3" id="KW-0378">Hydrolase</keyword>
<organism evidence="3 4">
    <name type="scientific">Tahibacter harae</name>
    <dbReference type="NCBI Taxonomy" id="2963937"/>
    <lineage>
        <taxon>Bacteria</taxon>
        <taxon>Pseudomonadati</taxon>
        <taxon>Pseudomonadota</taxon>
        <taxon>Gammaproteobacteria</taxon>
        <taxon>Lysobacterales</taxon>
        <taxon>Rhodanobacteraceae</taxon>
        <taxon>Tahibacter</taxon>
    </lineage>
</organism>
<evidence type="ECO:0000259" key="2">
    <source>
        <dbReference type="SMART" id="SM00849"/>
    </source>
</evidence>
<proteinExistence type="predicted"/>
<keyword evidence="4" id="KW-1185">Reference proteome</keyword>
<dbReference type="GO" id="GO:0008800">
    <property type="term" value="F:beta-lactamase activity"/>
    <property type="evidence" value="ECO:0007669"/>
    <property type="project" value="UniProtKB-EC"/>
</dbReference>
<dbReference type="SUPFAM" id="SSF56281">
    <property type="entry name" value="Metallo-hydrolase/oxidoreductase"/>
    <property type="match status" value="1"/>
</dbReference>
<evidence type="ECO:0000256" key="1">
    <source>
        <dbReference type="SAM" id="SignalP"/>
    </source>
</evidence>
<dbReference type="InterPro" id="IPR001279">
    <property type="entry name" value="Metallo-B-lactamas"/>
</dbReference>
<dbReference type="PANTHER" id="PTHR42951">
    <property type="entry name" value="METALLO-BETA-LACTAMASE DOMAIN-CONTAINING"/>
    <property type="match status" value="1"/>
</dbReference>
<dbReference type="SMART" id="SM00849">
    <property type="entry name" value="Lactamase_B"/>
    <property type="match status" value="1"/>
</dbReference>
<reference evidence="3" key="1">
    <citation type="submission" date="2022-07" db="EMBL/GenBank/DDBJ databases">
        <title>Tahibacter sp., a new gammaproteobacterium isolated from the silt sample collected at pig farm.</title>
        <authorList>
            <person name="Chen H."/>
        </authorList>
    </citation>
    <scope>NUCLEOTIDE SEQUENCE</scope>
    <source>
        <strain evidence="3">P2K</strain>
    </source>
</reference>
<protein>
    <submittedName>
        <fullName evidence="3">Subclass B3 metallo-beta-lactamase</fullName>
        <ecNumber evidence="3">3.5.2.6</ecNumber>
    </submittedName>
</protein>
<dbReference type="EMBL" id="JANFQO010000028">
    <property type="protein sequence ID" value="MCQ4167331.1"/>
    <property type="molecule type" value="Genomic_DNA"/>
</dbReference>
<gene>
    <name evidence="3" type="primary">bla</name>
    <name evidence="3" type="ORF">NM961_21665</name>
</gene>
<dbReference type="Gene3D" id="3.60.15.10">
    <property type="entry name" value="Ribonuclease Z/Hydroxyacylglutathione hydrolase-like"/>
    <property type="match status" value="1"/>
</dbReference>
<dbReference type="InterPro" id="IPR036866">
    <property type="entry name" value="RibonucZ/Hydroxyglut_hydro"/>
</dbReference>
<feature type="signal peptide" evidence="1">
    <location>
        <begin position="1"/>
        <end position="22"/>
    </location>
</feature>
<accession>A0ABT1QYH3</accession>
<dbReference type="InterPro" id="IPR050855">
    <property type="entry name" value="NDM-1-like"/>
</dbReference>
<feature type="chain" id="PRO_5046784882" evidence="1">
    <location>
        <begin position="23"/>
        <end position="302"/>
    </location>
</feature>